<reference evidence="6 7" key="1">
    <citation type="submission" date="2019-07" db="EMBL/GenBank/DDBJ databases">
        <title>Whole genome shotgun sequence of Gluconobacter wancherniae NBRC 103581.</title>
        <authorList>
            <person name="Hosoyama A."/>
            <person name="Uohara A."/>
            <person name="Ohji S."/>
            <person name="Ichikawa N."/>
        </authorList>
    </citation>
    <scope>NUCLEOTIDE SEQUENCE [LARGE SCALE GENOMIC DNA]</scope>
    <source>
        <strain evidence="6 7">NBRC 103581</strain>
    </source>
</reference>
<dbReference type="OrthoDB" id="9793396at2"/>
<dbReference type="PANTHER" id="PTHR42953:SF1">
    <property type="entry name" value="METAL-BINDING PROTEIN HI_0362-RELATED"/>
    <property type="match status" value="1"/>
</dbReference>
<evidence type="ECO:0000256" key="1">
    <source>
        <dbReference type="ARBA" id="ARBA00004196"/>
    </source>
</evidence>
<keyword evidence="2" id="KW-0813">Transport</keyword>
<dbReference type="Pfam" id="PF01297">
    <property type="entry name" value="ZnuA"/>
    <property type="match status" value="1"/>
</dbReference>
<comment type="caution">
    <text evidence="6">The sequence shown here is derived from an EMBL/GenBank/DDBJ whole genome shotgun (WGS) entry which is preliminary data.</text>
</comment>
<gene>
    <name evidence="6" type="ORF">GWA01_22830</name>
</gene>
<dbReference type="SUPFAM" id="SSF53807">
    <property type="entry name" value="Helical backbone' metal receptor"/>
    <property type="match status" value="1"/>
</dbReference>
<feature type="signal peptide" evidence="5">
    <location>
        <begin position="1"/>
        <end position="20"/>
    </location>
</feature>
<dbReference type="Gene3D" id="3.40.50.1980">
    <property type="entry name" value="Nitrogenase molybdenum iron protein domain"/>
    <property type="match status" value="1"/>
</dbReference>
<evidence type="ECO:0000256" key="3">
    <source>
        <dbReference type="ARBA" id="ARBA00022723"/>
    </source>
</evidence>
<keyword evidence="4 5" id="KW-0732">Signal</keyword>
<dbReference type="Proteomes" id="UP000321230">
    <property type="component" value="Unassembled WGS sequence"/>
</dbReference>
<dbReference type="PANTHER" id="PTHR42953">
    <property type="entry name" value="HIGH-AFFINITY ZINC UPTAKE SYSTEM PROTEIN ZNUA-RELATED"/>
    <property type="match status" value="1"/>
</dbReference>
<evidence type="ECO:0000313" key="6">
    <source>
        <dbReference type="EMBL" id="GEK94513.1"/>
    </source>
</evidence>
<evidence type="ECO:0000256" key="2">
    <source>
        <dbReference type="ARBA" id="ARBA00022448"/>
    </source>
</evidence>
<keyword evidence="7" id="KW-1185">Reference proteome</keyword>
<dbReference type="GO" id="GO:0046872">
    <property type="term" value="F:metal ion binding"/>
    <property type="evidence" value="ECO:0007669"/>
    <property type="project" value="UniProtKB-KW"/>
</dbReference>
<keyword evidence="3" id="KW-0479">Metal-binding</keyword>
<protein>
    <submittedName>
        <fullName evidence="6">ABC transporter substrate-binding protein</fullName>
    </submittedName>
</protein>
<dbReference type="GO" id="GO:0030313">
    <property type="term" value="C:cell envelope"/>
    <property type="evidence" value="ECO:0007669"/>
    <property type="project" value="UniProtKB-SubCell"/>
</dbReference>
<accession>A0A511B497</accession>
<dbReference type="EMBL" id="BJUZ01000003">
    <property type="protein sequence ID" value="GEK94513.1"/>
    <property type="molecule type" value="Genomic_DNA"/>
</dbReference>
<dbReference type="InterPro" id="IPR006127">
    <property type="entry name" value="ZnuA-like"/>
</dbReference>
<dbReference type="GO" id="GO:0030001">
    <property type="term" value="P:metal ion transport"/>
    <property type="evidence" value="ECO:0007669"/>
    <property type="project" value="InterPro"/>
</dbReference>
<comment type="subcellular location">
    <subcellularLocation>
        <location evidence="1">Cell envelope</location>
    </subcellularLocation>
</comment>
<dbReference type="RefSeq" id="WP_146798104.1">
    <property type="nucleotide sequence ID" value="NZ_BARC01000002.1"/>
</dbReference>
<proteinExistence type="predicted"/>
<evidence type="ECO:0000313" key="7">
    <source>
        <dbReference type="Proteomes" id="UP000321230"/>
    </source>
</evidence>
<dbReference type="InterPro" id="IPR050492">
    <property type="entry name" value="Bact_metal-bind_prot9"/>
</dbReference>
<sequence>MRFLLRVFVPFLLAAASVSAAEAEPMRVVCVEAVWCNIAAQIGGTFVQTHALITTPGIDPHELSPTPSMARLISGASIAVINGATYDDWAFPLSSSASTTLSAAHEAGWKAGDNPHLFLDPEAVRRVAHALTDLMIHKDGDHIADFSKNLATFEGHIDTITAQARQLSVQHPDTPIAAAEPVGMPLFEEAGMHVVDPDFAFAVMRHTEPSPRDVAVLEQALEQRKVRMLVLNPSIRSSQIDRLTEQASSAGIPVLQVGETLPPGLSWQGWLSSILNEAGKVLDAPAH</sequence>
<name>A0A511B497_9PROT</name>
<organism evidence="6 7">
    <name type="scientific">Gluconobacter wancherniae NBRC 103581</name>
    <dbReference type="NCBI Taxonomy" id="656744"/>
    <lineage>
        <taxon>Bacteria</taxon>
        <taxon>Pseudomonadati</taxon>
        <taxon>Pseudomonadota</taxon>
        <taxon>Alphaproteobacteria</taxon>
        <taxon>Acetobacterales</taxon>
        <taxon>Acetobacteraceae</taxon>
        <taxon>Gluconobacter</taxon>
    </lineage>
</organism>
<evidence type="ECO:0000256" key="4">
    <source>
        <dbReference type="ARBA" id="ARBA00022729"/>
    </source>
</evidence>
<dbReference type="AlphaFoldDB" id="A0A511B497"/>
<feature type="chain" id="PRO_5022230423" evidence="5">
    <location>
        <begin position="21"/>
        <end position="287"/>
    </location>
</feature>
<evidence type="ECO:0000256" key="5">
    <source>
        <dbReference type="SAM" id="SignalP"/>
    </source>
</evidence>